<accession>A0A380TDV4</accession>
<proteinExistence type="predicted"/>
<dbReference type="SUPFAM" id="SSF50199">
    <property type="entry name" value="Staphylococcal nuclease"/>
    <property type="match status" value="1"/>
</dbReference>
<protein>
    <submittedName>
        <fullName evidence="2">Nuclease</fullName>
    </submittedName>
</protein>
<dbReference type="SMART" id="SM00318">
    <property type="entry name" value="SNc"/>
    <property type="match status" value="1"/>
</dbReference>
<organism evidence="2">
    <name type="scientific">metagenome</name>
    <dbReference type="NCBI Taxonomy" id="256318"/>
    <lineage>
        <taxon>unclassified sequences</taxon>
        <taxon>metagenomes</taxon>
    </lineage>
</organism>
<dbReference type="Pfam" id="PF00565">
    <property type="entry name" value="SNase"/>
    <property type="match status" value="1"/>
</dbReference>
<evidence type="ECO:0000259" key="1">
    <source>
        <dbReference type="PROSITE" id="PS50830"/>
    </source>
</evidence>
<evidence type="ECO:0000313" key="2">
    <source>
        <dbReference type="EMBL" id="SUS05832.1"/>
    </source>
</evidence>
<feature type="domain" description="TNase-like" evidence="1">
    <location>
        <begin position="48"/>
        <end position="162"/>
    </location>
</feature>
<name>A0A380TDV4_9ZZZZ</name>
<dbReference type="PANTHER" id="PTHR12302">
    <property type="entry name" value="EBNA2 BINDING PROTEIN P100"/>
    <property type="match status" value="1"/>
</dbReference>
<sequence length="181" mass="19589">MLFANNATIASGYNNNTLKTALLAATIVLITLRCLGAAQADVTGEALVIDGDTLQVATERVRLHGIDAPETNQVCSSGAVTWPCGRMAADGLLAAIKSQPVRCVGNKRDRYGRLLAVCHAGPVDLNAAMVRAGWALAYRRYAKDYVPEEIEARAESRGMWRGSFDAPWNWRKGERTAAVRD</sequence>
<dbReference type="AlphaFoldDB" id="A0A380TDV4"/>
<dbReference type="PANTHER" id="PTHR12302:SF26">
    <property type="entry name" value="BLR1266 PROTEIN"/>
    <property type="match status" value="1"/>
</dbReference>
<reference evidence="2" key="1">
    <citation type="submission" date="2018-07" db="EMBL/GenBank/DDBJ databases">
        <authorList>
            <person name="Quirk P.G."/>
            <person name="Krulwich T.A."/>
        </authorList>
    </citation>
    <scope>NUCLEOTIDE SEQUENCE</scope>
</reference>
<dbReference type="InterPro" id="IPR035437">
    <property type="entry name" value="SNase_OB-fold_sf"/>
</dbReference>
<dbReference type="Gene3D" id="2.40.50.90">
    <property type="match status" value="1"/>
</dbReference>
<dbReference type="InterPro" id="IPR016071">
    <property type="entry name" value="Staphylococal_nuclease_OB-fold"/>
</dbReference>
<dbReference type="PROSITE" id="PS50830">
    <property type="entry name" value="TNASE_3"/>
    <property type="match status" value="1"/>
</dbReference>
<gene>
    <name evidence="2" type="ORF">DF3PB_2150009</name>
</gene>
<dbReference type="EMBL" id="UIDG01000130">
    <property type="protein sequence ID" value="SUS05832.1"/>
    <property type="molecule type" value="Genomic_DNA"/>
</dbReference>